<evidence type="ECO:0000313" key="1">
    <source>
        <dbReference type="EMBL" id="PYD58829.1"/>
    </source>
</evidence>
<organism evidence="1 2">
    <name type="scientific">Komagataeibacter xylinus</name>
    <name type="common">Gluconacetobacter xylinus</name>
    <dbReference type="NCBI Taxonomy" id="28448"/>
    <lineage>
        <taxon>Bacteria</taxon>
        <taxon>Pseudomonadati</taxon>
        <taxon>Pseudomonadota</taxon>
        <taxon>Alphaproteobacteria</taxon>
        <taxon>Acetobacterales</taxon>
        <taxon>Acetobacteraceae</taxon>
        <taxon>Komagataeibacter</taxon>
    </lineage>
</organism>
<dbReference type="Proteomes" id="UP000248257">
    <property type="component" value="Unassembled WGS sequence"/>
</dbReference>
<proteinExistence type="predicted"/>
<accession>A0A318Q6Y0</accession>
<dbReference type="OrthoDB" id="7284536at2"/>
<dbReference type="STRING" id="1220579.GCA_001571345_00001"/>
<comment type="caution">
    <text evidence="1">The sequence shown here is derived from an EMBL/GenBank/DDBJ whole genome shotgun (WGS) entry which is preliminary data.</text>
</comment>
<evidence type="ECO:0000313" key="2">
    <source>
        <dbReference type="Proteomes" id="UP000248257"/>
    </source>
</evidence>
<sequence length="181" mass="17955">MLVLLLGMMVIVSLSGSGGRGIGLAWHAGLAAACVWLWQWAQGSVGLSCLLAVAQAGLVGLLGLQMLYGQAGPRERSGLRLAGGLVCVAVLAQVIVPGMPGGMTARLMGLAGLSAILCGVWGACIARAAAALCAGLACGLDGVMLLAGLANNPQVMAETLVAVAALNLMLLRARRSGGAAP</sequence>
<dbReference type="EMBL" id="NKUC01000001">
    <property type="protein sequence ID" value="PYD58829.1"/>
    <property type="molecule type" value="Genomic_DNA"/>
</dbReference>
<gene>
    <name evidence="1" type="ORF">CFR75_00880</name>
</gene>
<reference evidence="1 2" key="1">
    <citation type="submission" date="2017-07" db="EMBL/GenBank/DDBJ databases">
        <title>A draft genome sequence of Komagataeibacter xylinus LMG 1515.</title>
        <authorList>
            <person name="Skraban J."/>
            <person name="Cleenwerck I."/>
            <person name="Vandamme P."/>
            <person name="Trcek J."/>
        </authorList>
    </citation>
    <scope>NUCLEOTIDE SEQUENCE [LARGE SCALE GENOMIC DNA]</scope>
    <source>
        <strain evidence="1 2">LMG 1515</strain>
    </source>
</reference>
<protein>
    <submittedName>
        <fullName evidence="1">Uncharacterized protein</fullName>
    </submittedName>
</protein>
<dbReference type="AlphaFoldDB" id="A0A318Q6Y0"/>
<dbReference type="RefSeq" id="WP_061271249.1">
    <property type="nucleotide sequence ID" value="NZ_CBCRXN010000019.1"/>
</dbReference>
<name>A0A318Q6Y0_KOMXY</name>
<keyword evidence="2" id="KW-1185">Reference proteome</keyword>